<feature type="domain" description="AB hydrolase-1" evidence="1">
    <location>
        <begin position="77"/>
        <end position="314"/>
    </location>
</feature>
<dbReference type="SUPFAM" id="SSF53474">
    <property type="entry name" value="alpha/beta-Hydrolases"/>
    <property type="match status" value="1"/>
</dbReference>
<evidence type="ECO:0000259" key="1">
    <source>
        <dbReference type="Pfam" id="PF12697"/>
    </source>
</evidence>
<keyword evidence="3" id="KW-1185">Reference proteome</keyword>
<sequence length="325" mass="36222">MYGFFILRNWPNDMISNKLKLIIVCICFSFLSGCSLVRWKIDNDESSLKSVGFTQLDISLAEGGTLSYWRGGQGQPLLLIHGFGGSAVTTWKDEMLALSADYDVIAPDLAWFGDSFSAGEANLTTETNAIIQLIDALELNNINIAGISYGGFVTFNILNNANQHNRINKAIIIASPGPYFSDDDLTALTERFAVDNPEDFFIPKNSDELRRLFEGIFVAPKMMPDFIADQIYQTYFAAWHKQKVAMIQSLSADRDTLLTAPIATTPTLLIWGEQDRIFPVEHGIYLSKKIQAPLVVIPNTGHGVTNEQPEMVVRLIKTFIESEKL</sequence>
<proteinExistence type="predicted"/>
<reference evidence="3" key="1">
    <citation type="submission" date="2018-05" db="EMBL/GenBank/DDBJ databases">
        <authorList>
            <person name="Cea G.-C."/>
            <person name="William W."/>
        </authorList>
    </citation>
    <scope>NUCLEOTIDE SEQUENCE [LARGE SCALE GENOMIC DNA]</scope>
    <source>
        <strain evidence="3">DB21MT 5</strain>
    </source>
</reference>
<accession>A0A330LJF2</accession>
<dbReference type="Gene3D" id="3.40.50.1820">
    <property type="entry name" value="alpha/beta hydrolase"/>
    <property type="match status" value="1"/>
</dbReference>
<dbReference type="InterPro" id="IPR052370">
    <property type="entry name" value="Meta-cleavage_hydrolase"/>
</dbReference>
<dbReference type="AlphaFoldDB" id="A0A330LJF2"/>
<dbReference type="PANTHER" id="PTHR43139:SF52">
    <property type="entry name" value="SI:DKEY-122A22.2"/>
    <property type="match status" value="1"/>
</dbReference>
<name>A0A330LJF2_9GAMM</name>
<protein>
    <recommendedName>
        <fullName evidence="1">AB hydrolase-1 domain-containing protein</fullName>
    </recommendedName>
</protein>
<organism evidence="2 3">
    <name type="scientific">Moritella yayanosii</name>
    <dbReference type="NCBI Taxonomy" id="69539"/>
    <lineage>
        <taxon>Bacteria</taxon>
        <taxon>Pseudomonadati</taxon>
        <taxon>Pseudomonadota</taxon>
        <taxon>Gammaproteobacteria</taxon>
        <taxon>Alteromonadales</taxon>
        <taxon>Moritellaceae</taxon>
        <taxon>Moritella</taxon>
    </lineage>
</organism>
<dbReference type="InterPro" id="IPR000073">
    <property type="entry name" value="AB_hydrolase_1"/>
</dbReference>
<dbReference type="GO" id="GO:0003824">
    <property type="term" value="F:catalytic activity"/>
    <property type="evidence" value="ECO:0007669"/>
    <property type="project" value="InterPro"/>
</dbReference>
<dbReference type="PRINTS" id="PR00412">
    <property type="entry name" value="EPOXHYDRLASE"/>
</dbReference>
<dbReference type="PANTHER" id="PTHR43139">
    <property type="entry name" value="SI:DKEY-122A22.2"/>
    <property type="match status" value="1"/>
</dbReference>
<dbReference type="EMBL" id="LS483250">
    <property type="protein sequence ID" value="SQD76552.1"/>
    <property type="molecule type" value="Genomic_DNA"/>
</dbReference>
<evidence type="ECO:0000313" key="2">
    <source>
        <dbReference type="EMBL" id="SQD76552.1"/>
    </source>
</evidence>
<dbReference type="KEGG" id="mya:MORIYA_0074"/>
<dbReference type="InterPro" id="IPR000639">
    <property type="entry name" value="Epox_hydrolase-like"/>
</dbReference>
<dbReference type="Proteomes" id="UP000250163">
    <property type="component" value="Chromosome MORIYA"/>
</dbReference>
<gene>
    <name evidence="2" type="ORF">MORIYA_0074</name>
</gene>
<dbReference type="Pfam" id="PF12697">
    <property type="entry name" value="Abhydrolase_6"/>
    <property type="match status" value="1"/>
</dbReference>
<dbReference type="PRINTS" id="PR00111">
    <property type="entry name" value="ABHYDROLASE"/>
</dbReference>
<evidence type="ECO:0000313" key="3">
    <source>
        <dbReference type="Proteomes" id="UP000250163"/>
    </source>
</evidence>
<dbReference type="InterPro" id="IPR029058">
    <property type="entry name" value="AB_hydrolase_fold"/>
</dbReference>